<reference evidence="2" key="1">
    <citation type="submission" date="2018-08" db="EMBL/GenBank/DDBJ databases">
        <authorList>
            <person name="Rossello M."/>
        </authorList>
    </citation>
    <scope>NUCLEOTIDE SEQUENCE [LARGE SCALE GENOMIC DNA]</scope>
    <source>
        <strain evidence="2">cv. Chinese Spring</strain>
    </source>
</reference>
<dbReference type="Gramene" id="TraesCLE_scaffold_021523_01G000100.1">
    <property type="protein sequence ID" value="TraesCLE_scaffold_021523_01G000100.1"/>
    <property type="gene ID" value="TraesCLE_scaffold_021523_01G000100"/>
</dbReference>
<dbReference type="Gramene" id="TraesROB_scaffold_001543_01G000200.1">
    <property type="protein sequence ID" value="TraesROB_scaffold_001543_01G000200.1"/>
    <property type="gene ID" value="TraesROB_scaffold_001543_01G000200"/>
</dbReference>
<proteinExistence type="predicted"/>
<evidence type="ECO:0000313" key="2">
    <source>
        <dbReference type="EnsemblPlants" id="TraesCS4B02G087700.1.cds1"/>
    </source>
</evidence>
<organism evidence="2">
    <name type="scientific">Triticum aestivum</name>
    <name type="common">Wheat</name>
    <dbReference type="NCBI Taxonomy" id="4565"/>
    <lineage>
        <taxon>Eukaryota</taxon>
        <taxon>Viridiplantae</taxon>
        <taxon>Streptophyta</taxon>
        <taxon>Embryophyta</taxon>
        <taxon>Tracheophyta</taxon>
        <taxon>Spermatophyta</taxon>
        <taxon>Magnoliopsida</taxon>
        <taxon>Liliopsida</taxon>
        <taxon>Poales</taxon>
        <taxon>Poaceae</taxon>
        <taxon>BOP clade</taxon>
        <taxon>Pooideae</taxon>
        <taxon>Triticodae</taxon>
        <taxon>Triticeae</taxon>
        <taxon>Triticinae</taxon>
        <taxon>Triticum</taxon>
    </lineage>
</organism>
<sequence length="134" mass="15643">MMYLHFLMCIQLDFFGWNLGIGWDTGMLNEEKNRKNIVCFNKIMISGCWSIWNHRIIFDNKGANIETYLLSFKKHFCIITKTSKPSLKEGSGIVRDVISFLHLLYIYTCTLSIILIENESQLGFNLLFFSSQNN</sequence>
<dbReference type="Gramene" id="TraesCAD_scaffold_020172_01G000200.1">
    <property type="protein sequence ID" value="TraesCAD_scaffold_020172_01G000200.1"/>
    <property type="gene ID" value="TraesCAD_scaffold_020172_01G000200"/>
</dbReference>
<name>A0A3B6IMV4_WHEAT</name>
<dbReference type="Gramene" id="TraesCS4B02G087700.1">
    <property type="protein sequence ID" value="TraesCS4B02G087700.1.cds1"/>
    <property type="gene ID" value="TraesCS4B02G087700"/>
</dbReference>
<dbReference type="AlphaFoldDB" id="A0A3B6IMV4"/>
<dbReference type="Proteomes" id="UP000019116">
    <property type="component" value="Chromosome 4B"/>
</dbReference>
<reference evidence="2" key="2">
    <citation type="submission" date="2018-10" db="UniProtKB">
        <authorList>
            <consortium name="EnsemblPlants"/>
        </authorList>
    </citation>
    <scope>IDENTIFICATION</scope>
</reference>
<feature type="signal peptide" evidence="1">
    <location>
        <begin position="1"/>
        <end position="22"/>
    </location>
</feature>
<evidence type="ECO:0000313" key="3">
    <source>
        <dbReference type="Proteomes" id="UP000019116"/>
    </source>
</evidence>
<evidence type="ECO:0000256" key="1">
    <source>
        <dbReference type="SAM" id="SignalP"/>
    </source>
</evidence>
<dbReference type="SMR" id="A0A3B6IMV4"/>
<protein>
    <submittedName>
        <fullName evidence="2">Uncharacterized protein</fullName>
    </submittedName>
</protein>
<dbReference type="EnsemblPlants" id="TraesCS4B02G087700.1">
    <property type="protein sequence ID" value="TraesCS4B02G087700.1.cds1"/>
    <property type="gene ID" value="TraesCS4B02G087700"/>
</dbReference>
<accession>A0A3B6IMV4</accession>
<feature type="chain" id="PRO_5043175688" evidence="1">
    <location>
        <begin position="23"/>
        <end position="134"/>
    </location>
</feature>
<dbReference type="Gramene" id="TraesWEE_scaffold_014650_01G000100.1">
    <property type="protein sequence ID" value="TraesWEE_scaffold_014650_01G000100.1"/>
    <property type="gene ID" value="TraesWEE_scaffold_014650_01G000100"/>
</dbReference>
<keyword evidence="1" id="KW-0732">Signal</keyword>
<keyword evidence="3" id="KW-1185">Reference proteome</keyword>